<protein>
    <submittedName>
        <fullName evidence="8">MFS transporter</fullName>
    </submittedName>
</protein>
<feature type="transmembrane region" description="Helical" evidence="6">
    <location>
        <begin position="300"/>
        <end position="318"/>
    </location>
</feature>
<dbReference type="InterPro" id="IPR011701">
    <property type="entry name" value="MFS"/>
</dbReference>
<feature type="transmembrane region" description="Helical" evidence="6">
    <location>
        <begin position="185"/>
        <end position="204"/>
    </location>
</feature>
<dbReference type="InterPro" id="IPR052524">
    <property type="entry name" value="MFS_Cyanate_Porter"/>
</dbReference>
<dbReference type="RefSeq" id="WP_035298553.1">
    <property type="nucleotide sequence ID" value="NZ_AP023354.1"/>
</dbReference>
<evidence type="ECO:0000256" key="3">
    <source>
        <dbReference type="ARBA" id="ARBA00022989"/>
    </source>
</evidence>
<keyword evidence="4 6" id="KW-0472">Membrane</keyword>
<evidence type="ECO:0000256" key="1">
    <source>
        <dbReference type="ARBA" id="ARBA00004651"/>
    </source>
</evidence>
<feature type="domain" description="Major facilitator superfamily (MFS) profile" evidence="7">
    <location>
        <begin position="29"/>
        <end position="411"/>
    </location>
</feature>
<feature type="transmembrane region" description="Helical" evidence="6">
    <location>
        <begin position="31"/>
        <end position="48"/>
    </location>
</feature>
<evidence type="ECO:0000313" key="9">
    <source>
        <dbReference type="Proteomes" id="UP000680750"/>
    </source>
</evidence>
<dbReference type="GO" id="GO:0022857">
    <property type="term" value="F:transmembrane transporter activity"/>
    <property type="evidence" value="ECO:0007669"/>
    <property type="project" value="InterPro"/>
</dbReference>
<dbReference type="SUPFAM" id="SSF103473">
    <property type="entry name" value="MFS general substrate transporter"/>
    <property type="match status" value="1"/>
</dbReference>
<feature type="transmembrane region" description="Helical" evidence="6">
    <location>
        <begin position="386"/>
        <end position="407"/>
    </location>
</feature>
<dbReference type="InterPro" id="IPR036259">
    <property type="entry name" value="MFS_trans_sf"/>
</dbReference>
<feature type="transmembrane region" description="Helical" evidence="6">
    <location>
        <begin position="324"/>
        <end position="345"/>
    </location>
</feature>
<proteinExistence type="predicted"/>
<reference evidence="8" key="1">
    <citation type="submission" date="2020-08" db="EMBL/GenBank/DDBJ databases">
        <title>Whole genome shotgun sequence of Actinocatenispora sera NBRC 101916.</title>
        <authorList>
            <person name="Komaki H."/>
            <person name="Tamura T."/>
        </authorList>
    </citation>
    <scope>NUCLEOTIDE SEQUENCE</scope>
    <source>
        <strain evidence="8">NBRC 101916</strain>
    </source>
</reference>
<dbReference type="PROSITE" id="PS50850">
    <property type="entry name" value="MFS"/>
    <property type="match status" value="1"/>
</dbReference>
<feature type="transmembrane region" description="Helical" evidence="6">
    <location>
        <begin position="99"/>
        <end position="117"/>
    </location>
</feature>
<sequence length="422" mass="43166">MPETTQDQQPTRTAPAAEAGAGEPGRRRARWLIAAGILLVALNLRPAITSVGALLDQLQSGLHMSGTTAGLLTTLPALCFGAFSGLAPRLAARFGADRVLLAAMAALVAGLVLRPLAGSAIVFIAVSVLCLAGIAAGNVTLPVLVRTYFPSRLGLLTGLYTTVLNLGAALASAVAVPAASATGGWRSGLALWAAIAVLGLLPWLGAVRSRRADAVAAAPAGRTPPVRPSRTRLGWALAVYMGMQSLQAYVVFGWLAKIFASAGFSSSTAGLLVSLVVAMGMPIAFFLPALAGRTRDQRPYVVLLVGCYVVGYVGLLVAPHAGALVWALLIGIGGGAFPLALLMVGLRARTPAGTAGLSGFVQSIGYLIAAVGPLLVGVLHDATGGWLVPVVFLLVMLVPQLFGGLVAGRNRYLEDESASESR</sequence>
<dbReference type="CDD" id="cd17339">
    <property type="entry name" value="MFS_NIMT_CynX_like"/>
    <property type="match status" value="1"/>
</dbReference>
<keyword evidence="9" id="KW-1185">Reference proteome</keyword>
<keyword evidence="2 6" id="KW-0812">Transmembrane</keyword>
<keyword evidence="3 6" id="KW-1133">Transmembrane helix</keyword>
<accession>A0A810L9Y9</accession>
<feature type="transmembrane region" description="Helical" evidence="6">
    <location>
        <begin position="123"/>
        <end position="145"/>
    </location>
</feature>
<dbReference type="AlphaFoldDB" id="A0A810L9Y9"/>
<dbReference type="Proteomes" id="UP000680750">
    <property type="component" value="Chromosome"/>
</dbReference>
<dbReference type="PANTHER" id="PTHR23523:SF2">
    <property type="entry name" value="2-NITROIMIDAZOLE TRANSPORTER"/>
    <property type="match status" value="1"/>
</dbReference>
<evidence type="ECO:0000256" key="4">
    <source>
        <dbReference type="ARBA" id="ARBA00023136"/>
    </source>
</evidence>
<dbReference type="KEGG" id="aser:Asera_64820"/>
<name>A0A810L9Y9_9ACTN</name>
<dbReference type="GO" id="GO:0005886">
    <property type="term" value="C:plasma membrane"/>
    <property type="evidence" value="ECO:0007669"/>
    <property type="project" value="UniProtKB-SubCell"/>
</dbReference>
<dbReference type="InterPro" id="IPR020846">
    <property type="entry name" value="MFS_dom"/>
</dbReference>
<dbReference type="Gene3D" id="1.20.1250.20">
    <property type="entry name" value="MFS general substrate transporter like domains"/>
    <property type="match status" value="1"/>
</dbReference>
<evidence type="ECO:0000256" key="6">
    <source>
        <dbReference type="SAM" id="Phobius"/>
    </source>
</evidence>
<feature type="transmembrane region" description="Helical" evidence="6">
    <location>
        <begin position="68"/>
        <end position="87"/>
    </location>
</feature>
<dbReference type="Pfam" id="PF07690">
    <property type="entry name" value="MFS_1"/>
    <property type="match status" value="1"/>
</dbReference>
<feature type="transmembrane region" description="Helical" evidence="6">
    <location>
        <begin position="157"/>
        <end position="179"/>
    </location>
</feature>
<feature type="transmembrane region" description="Helical" evidence="6">
    <location>
        <begin position="268"/>
        <end position="288"/>
    </location>
</feature>
<comment type="subcellular location">
    <subcellularLocation>
        <location evidence="1">Cell membrane</location>
        <topology evidence="1">Multi-pass membrane protein</topology>
    </subcellularLocation>
</comment>
<feature type="region of interest" description="Disordered" evidence="5">
    <location>
        <begin position="1"/>
        <end position="23"/>
    </location>
</feature>
<feature type="transmembrane region" description="Helical" evidence="6">
    <location>
        <begin position="357"/>
        <end position="380"/>
    </location>
</feature>
<gene>
    <name evidence="8" type="ORF">Asera_64820</name>
</gene>
<evidence type="ECO:0000256" key="2">
    <source>
        <dbReference type="ARBA" id="ARBA00022692"/>
    </source>
</evidence>
<feature type="compositionally biased region" description="Low complexity" evidence="5">
    <location>
        <begin position="10"/>
        <end position="21"/>
    </location>
</feature>
<organism evidence="8 9">
    <name type="scientific">Actinocatenispora sera</name>
    <dbReference type="NCBI Taxonomy" id="390989"/>
    <lineage>
        <taxon>Bacteria</taxon>
        <taxon>Bacillati</taxon>
        <taxon>Actinomycetota</taxon>
        <taxon>Actinomycetes</taxon>
        <taxon>Micromonosporales</taxon>
        <taxon>Micromonosporaceae</taxon>
        <taxon>Actinocatenispora</taxon>
    </lineage>
</organism>
<dbReference type="EMBL" id="AP023354">
    <property type="protein sequence ID" value="BCJ32374.1"/>
    <property type="molecule type" value="Genomic_DNA"/>
</dbReference>
<feature type="transmembrane region" description="Helical" evidence="6">
    <location>
        <begin position="233"/>
        <end position="256"/>
    </location>
</feature>
<dbReference type="PANTHER" id="PTHR23523">
    <property type="match status" value="1"/>
</dbReference>
<evidence type="ECO:0000313" key="8">
    <source>
        <dbReference type="EMBL" id="BCJ32374.1"/>
    </source>
</evidence>
<evidence type="ECO:0000256" key="5">
    <source>
        <dbReference type="SAM" id="MobiDB-lite"/>
    </source>
</evidence>
<evidence type="ECO:0000259" key="7">
    <source>
        <dbReference type="PROSITE" id="PS50850"/>
    </source>
</evidence>